<evidence type="ECO:0000259" key="4">
    <source>
        <dbReference type="Pfam" id="PF01576"/>
    </source>
</evidence>
<evidence type="ECO:0000256" key="3">
    <source>
        <dbReference type="SAM" id="MobiDB-lite"/>
    </source>
</evidence>
<dbReference type="PANTHER" id="PTHR46349">
    <property type="entry name" value="CINGULIN-LIKE PROTEIN 1-RELATED"/>
    <property type="match status" value="1"/>
</dbReference>
<evidence type="ECO:0000256" key="2">
    <source>
        <dbReference type="SAM" id="Coils"/>
    </source>
</evidence>
<dbReference type="Proteomes" id="UP000694580">
    <property type="component" value="Chromosome 17"/>
</dbReference>
<dbReference type="GO" id="GO:0016459">
    <property type="term" value="C:myosin complex"/>
    <property type="evidence" value="ECO:0007669"/>
    <property type="project" value="InterPro"/>
</dbReference>
<feature type="region of interest" description="Disordered" evidence="3">
    <location>
        <begin position="589"/>
        <end position="612"/>
    </location>
</feature>
<dbReference type="GeneID" id="114766922"/>
<evidence type="ECO:0000313" key="6">
    <source>
        <dbReference type="Proteomes" id="UP000694580"/>
    </source>
</evidence>
<feature type="compositionally biased region" description="Polar residues" evidence="3">
    <location>
        <begin position="589"/>
        <end position="600"/>
    </location>
</feature>
<feature type="region of interest" description="Disordered" evidence="3">
    <location>
        <begin position="175"/>
        <end position="194"/>
    </location>
</feature>
<dbReference type="GO" id="GO:0150105">
    <property type="term" value="P:protein localization to cell-cell junction"/>
    <property type="evidence" value="ECO:0007669"/>
    <property type="project" value="TreeGrafter"/>
</dbReference>
<dbReference type="RefSeq" id="XP_028814131.1">
    <property type="nucleotide sequence ID" value="XM_028958298.1"/>
</dbReference>
<feature type="coiled-coil region" evidence="2">
    <location>
        <begin position="404"/>
        <end position="544"/>
    </location>
</feature>
<dbReference type="InterPro" id="IPR002928">
    <property type="entry name" value="Myosin_tail"/>
</dbReference>
<dbReference type="GeneTree" id="ENSGT00940000154489"/>
<keyword evidence="6" id="KW-1185">Reference proteome</keyword>
<dbReference type="PANTHER" id="PTHR46349:SF2">
    <property type="entry name" value="CINGULIN-LIKE PROTEIN 1"/>
    <property type="match status" value="1"/>
</dbReference>
<reference evidence="5" key="2">
    <citation type="submission" date="2025-08" db="UniProtKB">
        <authorList>
            <consortium name="Ensembl"/>
        </authorList>
    </citation>
    <scope>IDENTIFICATION</scope>
</reference>
<feature type="compositionally biased region" description="Basic and acidic residues" evidence="3">
    <location>
        <begin position="225"/>
        <end position="235"/>
    </location>
</feature>
<feature type="region of interest" description="Disordered" evidence="3">
    <location>
        <begin position="206"/>
        <end position="301"/>
    </location>
</feature>
<sequence length="1074" mass="124375">MEPYSPRQLQVGLKRHDHTHSQIENGLGSFGVKVQVQGIDGHSFVVLNNQNRSSQGGLEGPFVENYNTFNPMCREQMHFTSSHHSQKRTSSPLLNYQRHPELLRPYDPDRNSLDLDGYRQVPGLTDALSETVRVRGCSSPKTAYTVVVNKARIPLPQASQDLLLDQCPLPDLPSVWTKDPGEVSSTSPKPDINMEHTASVGSLIDMFDRRDPGPMAGRVGFRSRMGREERKRSRSMDGSSSPEPSLPVPMNRWAKEDMSQGSIGLGSHWGRTTSGETFDAVDGREDTKEATGPKNTGTKSQWVGGFVYKMDTMTTLSSASQSAEDSSSERDTQVTPDLLKGQQELFDDDTAKQTLFSYLQAGNTENDDITRRKVNLMIEKMHMLRSWKAESLVQLELPDPLGEVQELRDRGAVLESQVTELKQQLEDKIKSGQSTAESCEQTLTEMKKLRESFDRSEQECCRLRQQLTDVEKKLQATLEKLLQVKLEREQYCAEIKDLQEQLSDIHDELDKVKGVEVVKRESILQELAKLRMDFEETLKDHEEQEDMLCRKERELIALRGALEEEMSSHAEDVTSIKERYEQEIQKLQTATEEATQSSSVLGEEKAEAEAERGTALEKLGQLSQERDLLSRQVQELENKVANLNSVVQEARVQENKLKDRMNKLMEEKVELEQTLSEVRQQEEDLCGSNRALTIHLEDTQCKLTKLCHEHKDLKLKLRVECSHVEDLRQKKNDMEEERKKQDRVMEQLHEEMSTVVEESERATKRLQVQIDKAREQSLRDLNEANRQLQEKQEELEKQRLLSLRLQKELSQLESELRHHEKEMEEMELKSQKLEKRVEEQENMNRSTQDEKIKKCKFMEARICQLERDLNEERSGEDLLIQRLERNKEQMEQVRAELLQESATRQELECDKISLERQNKDLKSRVTHLEGSQKFSQDGLVSKLEARVHELEARLEGEERDNNNLQQANRKLERKVKEMMMQVDEDQISLKNQRDQLNLRLRSLKRQLDEAEEEIERLENSKKRIQRELDEQQEINQQLKSQLSDLRTEMRRKQRPTSLLKALDEDEDDDEGDSD</sequence>
<name>A0AAY4AY73_9TELE</name>
<dbReference type="GO" id="GO:0005923">
    <property type="term" value="C:bicellular tight junction"/>
    <property type="evidence" value="ECO:0007669"/>
    <property type="project" value="TreeGrafter"/>
</dbReference>
<feature type="compositionally biased region" description="Acidic residues" evidence="3">
    <location>
        <begin position="1063"/>
        <end position="1074"/>
    </location>
</feature>
<protein>
    <recommendedName>
        <fullName evidence="4">Myosin tail domain-containing protein</fullName>
    </recommendedName>
</protein>
<feature type="compositionally biased region" description="Basic and acidic residues" evidence="3">
    <location>
        <begin position="602"/>
        <end position="612"/>
    </location>
</feature>
<proteinExistence type="predicted"/>
<feature type="coiled-coil region" evidence="2">
    <location>
        <begin position="717"/>
        <end position="850"/>
    </location>
</feature>
<organism evidence="5 6">
    <name type="scientific">Denticeps clupeoides</name>
    <name type="common">denticle herring</name>
    <dbReference type="NCBI Taxonomy" id="299321"/>
    <lineage>
        <taxon>Eukaryota</taxon>
        <taxon>Metazoa</taxon>
        <taxon>Chordata</taxon>
        <taxon>Craniata</taxon>
        <taxon>Vertebrata</taxon>
        <taxon>Euteleostomi</taxon>
        <taxon>Actinopterygii</taxon>
        <taxon>Neopterygii</taxon>
        <taxon>Teleostei</taxon>
        <taxon>Clupei</taxon>
        <taxon>Clupeiformes</taxon>
        <taxon>Denticipitoidei</taxon>
        <taxon>Denticipitidae</taxon>
        <taxon>Denticeps</taxon>
    </lineage>
</organism>
<dbReference type="Ensembl" id="ENSDCDT00010014487.1">
    <property type="protein sequence ID" value="ENSDCDP00010013729.1"/>
    <property type="gene ID" value="ENSDCDG00010006297.1"/>
</dbReference>
<evidence type="ECO:0000313" key="5">
    <source>
        <dbReference type="Ensembl" id="ENSDCDP00010013729.1"/>
    </source>
</evidence>
<evidence type="ECO:0000256" key="1">
    <source>
        <dbReference type="ARBA" id="ARBA00023054"/>
    </source>
</evidence>
<dbReference type="AlphaFoldDB" id="A0AAY4AY73"/>
<reference evidence="5" key="3">
    <citation type="submission" date="2025-09" db="UniProtKB">
        <authorList>
            <consortium name="Ensembl"/>
        </authorList>
    </citation>
    <scope>IDENTIFICATION</scope>
</reference>
<keyword evidence="1 2" id="KW-0175">Coiled coil</keyword>
<reference evidence="5 6" key="1">
    <citation type="submission" date="2020-06" db="EMBL/GenBank/DDBJ databases">
        <authorList>
            <consortium name="Wellcome Sanger Institute Data Sharing"/>
        </authorList>
    </citation>
    <scope>NUCLEOTIDE SEQUENCE [LARGE SCALE GENOMIC DNA]</scope>
</reference>
<feature type="domain" description="Myosin tail" evidence="4">
    <location>
        <begin position="842"/>
        <end position="1047"/>
    </location>
</feature>
<dbReference type="Gene3D" id="1.20.5.340">
    <property type="match status" value="1"/>
</dbReference>
<gene>
    <name evidence="5" type="primary">LOC114766922</name>
</gene>
<accession>A0AAY4AY73</accession>
<dbReference type="Pfam" id="PF01576">
    <property type="entry name" value="Myosin_tail_1"/>
    <property type="match status" value="1"/>
</dbReference>
<feature type="compositionally biased region" description="Basic and acidic residues" evidence="3">
    <location>
        <begin position="281"/>
        <end position="291"/>
    </location>
</feature>
<feature type="region of interest" description="Disordered" evidence="3">
    <location>
        <begin position="1038"/>
        <end position="1074"/>
    </location>
</feature>